<evidence type="ECO:0000256" key="2">
    <source>
        <dbReference type="ARBA" id="ARBA00022801"/>
    </source>
</evidence>
<dbReference type="AlphaFoldDB" id="A0A1G2CQB1"/>
<dbReference type="Gene3D" id="3.40.50.1470">
    <property type="entry name" value="Peptidyl-tRNA hydrolase"/>
    <property type="match status" value="1"/>
</dbReference>
<keyword evidence="1" id="KW-0820">tRNA-binding</keyword>
<dbReference type="SUPFAM" id="SSF53178">
    <property type="entry name" value="Peptidyl-tRNA hydrolase-like"/>
    <property type="match status" value="1"/>
</dbReference>
<name>A0A1G2CQB1_9BACT</name>
<evidence type="ECO:0000256" key="1">
    <source>
        <dbReference type="ARBA" id="ARBA00022555"/>
    </source>
</evidence>
<gene>
    <name evidence="4" type="ORF">A2390_00205</name>
</gene>
<dbReference type="InterPro" id="IPR001328">
    <property type="entry name" value="Pept_tRNA_hydro"/>
</dbReference>
<accession>A0A1G2CQB1</accession>
<dbReference type="CDD" id="cd00462">
    <property type="entry name" value="PTH"/>
    <property type="match status" value="1"/>
</dbReference>
<dbReference type="NCBIfam" id="TIGR00447">
    <property type="entry name" value="pth"/>
    <property type="match status" value="1"/>
</dbReference>
<evidence type="ECO:0000256" key="3">
    <source>
        <dbReference type="ARBA" id="ARBA00022884"/>
    </source>
</evidence>
<dbReference type="EMBL" id="MHLE01000025">
    <property type="protein sequence ID" value="OGZ02638.1"/>
    <property type="molecule type" value="Genomic_DNA"/>
</dbReference>
<keyword evidence="2" id="KW-0378">Hydrolase</keyword>
<proteinExistence type="predicted"/>
<dbReference type="Proteomes" id="UP000178599">
    <property type="component" value="Unassembled WGS sequence"/>
</dbReference>
<keyword evidence="3" id="KW-0694">RNA-binding</keyword>
<reference evidence="4 5" key="1">
    <citation type="journal article" date="2016" name="Nat. Commun.">
        <title>Thousands of microbial genomes shed light on interconnected biogeochemical processes in an aquifer system.</title>
        <authorList>
            <person name="Anantharaman K."/>
            <person name="Brown C.T."/>
            <person name="Hug L.A."/>
            <person name="Sharon I."/>
            <person name="Castelle C.J."/>
            <person name="Probst A.J."/>
            <person name="Thomas B.C."/>
            <person name="Singh A."/>
            <person name="Wilkins M.J."/>
            <person name="Karaoz U."/>
            <person name="Brodie E.L."/>
            <person name="Williams K.H."/>
            <person name="Hubbard S.S."/>
            <person name="Banfield J.F."/>
        </authorList>
    </citation>
    <scope>NUCLEOTIDE SEQUENCE [LARGE SCALE GENOMIC DNA]</scope>
</reference>
<dbReference type="PANTHER" id="PTHR17224">
    <property type="entry name" value="PEPTIDYL-TRNA HYDROLASE"/>
    <property type="match status" value="1"/>
</dbReference>
<dbReference type="Pfam" id="PF01195">
    <property type="entry name" value="Pept_tRNA_hydro"/>
    <property type="match status" value="1"/>
</dbReference>
<comment type="caution">
    <text evidence="4">The sequence shown here is derived from an EMBL/GenBank/DDBJ whole genome shotgun (WGS) entry which is preliminary data.</text>
</comment>
<evidence type="ECO:0008006" key="6">
    <source>
        <dbReference type="Google" id="ProtNLM"/>
    </source>
</evidence>
<evidence type="ECO:0000313" key="4">
    <source>
        <dbReference type="EMBL" id="OGZ02638.1"/>
    </source>
</evidence>
<dbReference type="PANTHER" id="PTHR17224:SF1">
    <property type="entry name" value="PEPTIDYL-TRNA HYDROLASE"/>
    <property type="match status" value="1"/>
</dbReference>
<evidence type="ECO:0000313" key="5">
    <source>
        <dbReference type="Proteomes" id="UP000178599"/>
    </source>
</evidence>
<protein>
    <recommendedName>
        <fullName evidence="6">Aminoacyl-tRNA hydrolase</fullName>
    </recommendedName>
</protein>
<dbReference type="GO" id="GO:0000049">
    <property type="term" value="F:tRNA binding"/>
    <property type="evidence" value="ECO:0007669"/>
    <property type="project" value="UniProtKB-KW"/>
</dbReference>
<dbReference type="InterPro" id="IPR036416">
    <property type="entry name" value="Pept_tRNA_hydro_sf"/>
</dbReference>
<organism evidence="4 5">
    <name type="scientific">Candidatus Liptonbacteria bacterium RIFOXYB1_FULL_36_10</name>
    <dbReference type="NCBI Taxonomy" id="1798654"/>
    <lineage>
        <taxon>Bacteria</taxon>
        <taxon>Candidatus Liptoniibacteriota</taxon>
    </lineage>
</organism>
<dbReference type="GO" id="GO:0004045">
    <property type="term" value="F:peptidyl-tRNA hydrolase activity"/>
    <property type="evidence" value="ECO:0007669"/>
    <property type="project" value="InterPro"/>
</dbReference>
<sequence length="179" mass="20324">MDKLKKIKLIFALGNPEEEYSQTFHNAGKIIINFLAGKNANWKEKNGFSYLKNPCLIFSKSENFMNESGQAVKSALSFFKIKPEEMLLIHDDSDISLGDYKITFNQSSAGHKGVESVISVLKTRDFFRAKIGIRKPSLKRKKAEEFVLKKASVADLKLLYLTAADLIEKLRLKETFPET</sequence>